<evidence type="ECO:0000256" key="2">
    <source>
        <dbReference type="ARBA" id="ARBA00022980"/>
    </source>
</evidence>
<keyword evidence="3 5" id="KW-0687">Ribonucleoprotein</keyword>
<evidence type="ECO:0000313" key="7">
    <source>
        <dbReference type="EMBL" id="PIR95027.1"/>
    </source>
</evidence>
<dbReference type="NCBIfam" id="TIGR01079">
    <property type="entry name" value="rplX_bact"/>
    <property type="match status" value="1"/>
</dbReference>
<dbReference type="EMBL" id="PFAN01000054">
    <property type="protein sequence ID" value="PIR95027.1"/>
    <property type="molecule type" value="Genomic_DNA"/>
</dbReference>
<evidence type="ECO:0000313" key="8">
    <source>
        <dbReference type="Proteomes" id="UP000228614"/>
    </source>
</evidence>
<evidence type="ECO:0000256" key="4">
    <source>
        <dbReference type="ARBA" id="ARBA00035206"/>
    </source>
</evidence>
<dbReference type="GO" id="GO:0019843">
    <property type="term" value="F:rRNA binding"/>
    <property type="evidence" value="ECO:0007669"/>
    <property type="project" value="UniProtKB-UniRule"/>
</dbReference>
<dbReference type="GO" id="GO:0006412">
    <property type="term" value="P:translation"/>
    <property type="evidence" value="ECO:0007669"/>
    <property type="project" value="UniProtKB-UniRule"/>
</dbReference>
<comment type="function">
    <text evidence="5">One of two assembly initiator proteins, it binds directly to the 5'-end of the 23S rRNA, where it nucleates assembly of the 50S subunit.</text>
</comment>
<dbReference type="InterPro" id="IPR005824">
    <property type="entry name" value="KOW"/>
</dbReference>
<comment type="caution">
    <text evidence="7">The sequence shown here is derived from an EMBL/GenBank/DDBJ whole genome shotgun (WGS) entry which is preliminary data.</text>
</comment>
<comment type="function">
    <text evidence="5">One of the proteins that surrounds the polypeptide exit tunnel on the outside of the subunit.</text>
</comment>
<evidence type="ECO:0000256" key="5">
    <source>
        <dbReference type="HAMAP-Rule" id="MF_01326"/>
    </source>
</evidence>
<dbReference type="InterPro" id="IPR003256">
    <property type="entry name" value="Ribosomal_uL24"/>
</dbReference>
<dbReference type="SMART" id="SM00739">
    <property type="entry name" value="KOW"/>
    <property type="match status" value="1"/>
</dbReference>
<dbReference type="GO" id="GO:0003735">
    <property type="term" value="F:structural constituent of ribosome"/>
    <property type="evidence" value="ECO:0007669"/>
    <property type="project" value="InterPro"/>
</dbReference>
<comment type="similarity">
    <text evidence="1 5">Belongs to the universal ribosomal protein uL24 family.</text>
</comment>
<keyword evidence="5" id="KW-0699">rRNA-binding</keyword>
<evidence type="ECO:0000256" key="1">
    <source>
        <dbReference type="ARBA" id="ARBA00010618"/>
    </source>
</evidence>
<dbReference type="Pfam" id="PF00467">
    <property type="entry name" value="KOW"/>
    <property type="match status" value="1"/>
</dbReference>
<gene>
    <name evidence="5 7" type="primary">rplX</name>
    <name evidence="7" type="ORF">COT95_00920</name>
</gene>
<keyword evidence="5" id="KW-0694">RNA-binding</keyword>
<dbReference type="Proteomes" id="UP000228614">
    <property type="component" value="Unassembled WGS sequence"/>
</dbReference>
<organism evidence="7 8">
    <name type="scientific">Candidatus Falkowbacteria bacterium CG10_big_fil_rev_8_21_14_0_10_37_6</name>
    <dbReference type="NCBI Taxonomy" id="1974563"/>
    <lineage>
        <taxon>Bacteria</taxon>
        <taxon>Candidatus Falkowiibacteriota</taxon>
    </lineage>
</organism>
<evidence type="ECO:0000259" key="6">
    <source>
        <dbReference type="SMART" id="SM00739"/>
    </source>
</evidence>
<dbReference type="Gene3D" id="2.30.30.30">
    <property type="match status" value="1"/>
</dbReference>
<dbReference type="GO" id="GO:1990904">
    <property type="term" value="C:ribonucleoprotein complex"/>
    <property type="evidence" value="ECO:0007669"/>
    <property type="project" value="UniProtKB-KW"/>
</dbReference>
<protein>
    <recommendedName>
        <fullName evidence="4 5">Large ribosomal subunit protein uL24</fullName>
    </recommendedName>
</protein>
<reference evidence="8" key="1">
    <citation type="submission" date="2017-09" db="EMBL/GenBank/DDBJ databases">
        <title>Depth-based differentiation of microbial function through sediment-hosted aquifers and enrichment of novel symbionts in the deep terrestrial subsurface.</title>
        <authorList>
            <person name="Probst A.J."/>
            <person name="Ladd B."/>
            <person name="Jarett J.K."/>
            <person name="Geller-Mcgrath D.E."/>
            <person name="Sieber C.M.K."/>
            <person name="Emerson J.B."/>
            <person name="Anantharaman K."/>
            <person name="Thomas B.C."/>
            <person name="Malmstrom R."/>
            <person name="Stieglmeier M."/>
            <person name="Klingl A."/>
            <person name="Woyke T."/>
            <person name="Ryan C.M."/>
            <person name="Banfield J.F."/>
        </authorList>
    </citation>
    <scope>NUCLEOTIDE SEQUENCE [LARGE SCALE GENOMIC DNA]</scope>
</reference>
<dbReference type="InterPro" id="IPR008991">
    <property type="entry name" value="Translation_prot_SH3-like_sf"/>
</dbReference>
<accession>A0A2H0V7F0</accession>
<dbReference type="CDD" id="cd06089">
    <property type="entry name" value="KOW_RPL26"/>
    <property type="match status" value="1"/>
</dbReference>
<dbReference type="HAMAP" id="MF_01326_B">
    <property type="entry name" value="Ribosomal_uL24_B"/>
    <property type="match status" value="1"/>
</dbReference>
<proteinExistence type="inferred from homology"/>
<dbReference type="InterPro" id="IPR014722">
    <property type="entry name" value="Rib_uL2_dom2"/>
</dbReference>
<dbReference type="SUPFAM" id="SSF50104">
    <property type="entry name" value="Translation proteins SH3-like domain"/>
    <property type="match status" value="1"/>
</dbReference>
<dbReference type="AlphaFoldDB" id="A0A2H0V7F0"/>
<dbReference type="GO" id="GO:0005840">
    <property type="term" value="C:ribosome"/>
    <property type="evidence" value="ECO:0007669"/>
    <property type="project" value="UniProtKB-KW"/>
</dbReference>
<comment type="subunit">
    <text evidence="5">Part of the 50S ribosomal subunit.</text>
</comment>
<dbReference type="InterPro" id="IPR041988">
    <property type="entry name" value="Ribosomal_uL24_KOW"/>
</dbReference>
<dbReference type="Pfam" id="PF17136">
    <property type="entry name" value="ribosomal_L24"/>
    <property type="match status" value="1"/>
</dbReference>
<sequence>MKIKTGDKVKITTGKDKGKTGKVLQVFPARELVSIEGRNLLIKHLRPQREGEKGQRVEFPAPMRASNLMLICPKCGKETKVGYKILEHSSSTDSAKKKVKKERMCKKCNLVID</sequence>
<feature type="domain" description="KOW" evidence="6">
    <location>
        <begin position="2"/>
        <end position="29"/>
    </location>
</feature>
<dbReference type="InterPro" id="IPR057264">
    <property type="entry name" value="Ribosomal_uL24_C"/>
</dbReference>
<name>A0A2H0V7F0_9BACT</name>
<evidence type="ECO:0000256" key="3">
    <source>
        <dbReference type="ARBA" id="ARBA00023274"/>
    </source>
</evidence>
<dbReference type="PANTHER" id="PTHR12903">
    <property type="entry name" value="MITOCHONDRIAL RIBOSOMAL PROTEIN L24"/>
    <property type="match status" value="1"/>
</dbReference>
<keyword evidence="2 5" id="KW-0689">Ribosomal protein</keyword>